<organism evidence="1 2">
    <name type="scientific">Cephaloticoccus primus</name>
    <dbReference type="NCBI Taxonomy" id="1548207"/>
    <lineage>
        <taxon>Bacteria</taxon>
        <taxon>Pseudomonadati</taxon>
        <taxon>Verrucomicrobiota</taxon>
        <taxon>Opitutia</taxon>
        <taxon>Opitutales</taxon>
        <taxon>Opitutaceae</taxon>
        <taxon>Cephaloticoccus</taxon>
    </lineage>
</organism>
<sequence>MGIVVLGLGPARAQYIPIYVDPPPIEYIWNGVNGGNSGPYEYYTGHYDWLSGSEWLGGSVPPDGVDVLFPDSYKGAQPRPIIGAGKLLNLRSLWVEAGIWYTIFGDQLTLGFKSGEVDPYLLVVNSQDLQNTSEHRLELDQFTIADYHHWRGVGKIENYSEGGLGIGGDGELGSGEINLNNQHIQIGGMGATHFWGQLREGILSIEEIKAGLIPGGIIDVGLFGGVEALQPQPHFILQANNKDWNGKLRVNARGFAIIKADQALGIRGEKRVYNGGSLALRTHLGAALGYMPPKDGTTLQITGAGIIRREGTDRIGALYNDGGRTRFLMPVQFSGDTRFGARGDRAGGLELAGRVYNNGTGSFIKVGPGLIMLNNSATGAGANSWTGDTVIHGGVLRINNANALPSTSNIVFESGTNGPSDHGAYASGPSYGGILELGYAGSGAGGVHNFTLGTGPGQLRWEGSGGFSAVGADRTVTINGGANLNWGATPHFVKSGDALLLGSRYATHNITLTNGIRTGAGIREIRVERGVGNAHAIITGELGINADNSGYRKTGRGLLHWSGSGNFSPKSTSRRVIIEGGALRLPQGLLADVSLRLDGGVLGIDADFTFMLGSGHGETIWLNGGGGFAAYGGTHKVWFPGGSVWLYYPGELRFGHYTADGTVDFRLNLTLGTGGTRTIRIERGSASVPRADVVLSGTLSGSAPLWLVGDGRIDLSANTTNTGNVSIYGAEVRLNRQGRLASVSKITLAHNGTLFLDDVGTHDSQTGGSYRADRINDDATIVLQGGTLAYRRSSVSPAPEKVGELTVTSGQNSIQIFPFSGAAKGSFSEIHATSLQRDASSRGTLHFSEKSSRLRLDTSASGHNINAAGGVRIMPWATAITAGGWVGRALPKRPPRAVSTTSRHWILTTRGQMTRGRHRAMCG</sequence>
<dbReference type="AlphaFoldDB" id="A0A139SP04"/>
<accession>A0A139SP04</accession>
<dbReference type="EMBL" id="LSZQ01000035">
    <property type="protein sequence ID" value="KXU36276.1"/>
    <property type="molecule type" value="Genomic_DNA"/>
</dbReference>
<gene>
    <name evidence="1" type="ORF">AXK11_04625</name>
</gene>
<evidence type="ECO:0000313" key="1">
    <source>
        <dbReference type="EMBL" id="KXU36276.1"/>
    </source>
</evidence>
<name>A0A139SP04_9BACT</name>
<evidence type="ECO:0000313" key="2">
    <source>
        <dbReference type="Proteomes" id="UP000070058"/>
    </source>
</evidence>
<keyword evidence="2" id="KW-1185">Reference proteome</keyword>
<protein>
    <recommendedName>
        <fullName evidence="3">Autotransporter domain-containing protein</fullName>
    </recommendedName>
</protein>
<proteinExistence type="predicted"/>
<comment type="caution">
    <text evidence="1">The sequence shown here is derived from an EMBL/GenBank/DDBJ whole genome shotgun (WGS) entry which is preliminary data.</text>
</comment>
<dbReference type="Proteomes" id="UP000070058">
    <property type="component" value="Unassembled WGS sequence"/>
</dbReference>
<reference evidence="2" key="1">
    <citation type="submission" date="2016-02" db="EMBL/GenBank/DDBJ databases">
        <authorList>
            <person name="Sanders J.G."/>
            <person name="Lin J.Y."/>
            <person name="Wertz J.T."/>
            <person name="Russell J.A."/>
            <person name="Moreau C.S."/>
            <person name="Powell S."/>
        </authorList>
    </citation>
    <scope>NUCLEOTIDE SEQUENCE [LARGE SCALE GENOMIC DNA]</scope>
    <source>
        <strain evidence="2">CAG34</strain>
    </source>
</reference>
<evidence type="ECO:0008006" key="3">
    <source>
        <dbReference type="Google" id="ProtNLM"/>
    </source>
</evidence>